<dbReference type="VEuPathDB" id="FungiDB:PTTG_29363"/>
<dbReference type="EnsemblFungi" id="PTTG_29363-t43_1">
    <property type="protein sequence ID" value="PTTG_29363-t43_1-p1"/>
    <property type="gene ID" value="PTTG_29363"/>
</dbReference>
<feature type="non-terminal residue" evidence="2">
    <location>
        <position position="279"/>
    </location>
</feature>
<feature type="region of interest" description="Disordered" evidence="1">
    <location>
        <begin position="107"/>
        <end position="138"/>
    </location>
</feature>
<reference evidence="2" key="2">
    <citation type="submission" date="2016-05" db="EMBL/GenBank/DDBJ databases">
        <title>Comparative analysis highlights variable genome content of wheat rusts and divergence of the mating loci.</title>
        <authorList>
            <person name="Cuomo C.A."/>
            <person name="Bakkeren G."/>
            <person name="Szabo L."/>
            <person name="Khalil H."/>
            <person name="Joly D."/>
            <person name="Goldberg J."/>
            <person name="Young S."/>
            <person name="Zeng Q."/>
            <person name="Fellers J."/>
        </authorList>
    </citation>
    <scope>NUCLEOTIDE SEQUENCE [LARGE SCALE GENOMIC DNA]</scope>
    <source>
        <strain evidence="2">1-1 BBBD Race 1</strain>
    </source>
</reference>
<reference evidence="2" key="1">
    <citation type="submission" date="2009-11" db="EMBL/GenBank/DDBJ databases">
        <authorList>
            <consortium name="The Broad Institute Genome Sequencing Platform"/>
            <person name="Ward D."/>
            <person name="Feldgarden M."/>
            <person name="Earl A."/>
            <person name="Young S.K."/>
            <person name="Zeng Q."/>
            <person name="Koehrsen M."/>
            <person name="Alvarado L."/>
            <person name="Berlin A."/>
            <person name="Bochicchio J."/>
            <person name="Borenstein D."/>
            <person name="Chapman S.B."/>
            <person name="Chen Z."/>
            <person name="Engels R."/>
            <person name="Freedman E."/>
            <person name="Gellesch M."/>
            <person name="Goldberg J."/>
            <person name="Griggs A."/>
            <person name="Gujja S."/>
            <person name="Heilman E."/>
            <person name="Heiman D."/>
            <person name="Hepburn T."/>
            <person name="Howarth C."/>
            <person name="Jen D."/>
            <person name="Larson L."/>
            <person name="Lewis B."/>
            <person name="Mehta T."/>
            <person name="Park D."/>
            <person name="Pearson M."/>
            <person name="Roberts A."/>
            <person name="Saif S."/>
            <person name="Shea T."/>
            <person name="Shenoy N."/>
            <person name="Sisk P."/>
            <person name="Stolte C."/>
            <person name="Sykes S."/>
            <person name="Thomson T."/>
            <person name="Walk T."/>
            <person name="White J."/>
            <person name="Yandava C."/>
            <person name="Izard J."/>
            <person name="Baranova O.V."/>
            <person name="Blanton J.M."/>
            <person name="Tanner A.C."/>
            <person name="Dewhirst F.E."/>
            <person name="Haas B."/>
            <person name="Nusbaum C."/>
            <person name="Birren B."/>
        </authorList>
    </citation>
    <scope>NUCLEOTIDE SEQUENCE [LARGE SCALE GENOMIC DNA]</scope>
    <source>
        <strain evidence="2">1-1 BBBD Race 1</strain>
    </source>
</reference>
<dbReference type="OrthoDB" id="2507637at2759"/>
<accession>A0A180G4N3</accession>
<evidence type="ECO:0000313" key="3">
    <source>
        <dbReference type="EnsemblFungi" id="PTTG_29363-t43_1-p1"/>
    </source>
</evidence>
<dbReference type="AlphaFoldDB" id="A0A180G4N3"/>
<dbReference type="Proteomes" id="UP000005240">
    <property type="component" value="Unassembled WGS sequence"/>
</dbReference>
<keyword evidence="4" id="KW-1185">Reference proteome</keyword>
<dbReference type="EMBL" id="ADAS02000337">
    <property type="protein sequence ID" value="OAV87611.1"/>
    <property type="molecule type" value="Genomic_DNA"/>
</dbReference>
<proteinExistence type="predicted"/>
<protein>
    <submittedName>
        <fullName evidence="2 3">Uncharacterized protein</fullName>
    </submittedName>
</protein>
<feature type="compositionally biased region" description="Low complexity" evidence="1">
    <location>
        <begin position="115"/>
        <end position="130"/>
    </location>
</feature>
<evidence type="ECO:0000256" key="1">
    <source>
        <dbReference type="SAM" id="MobiDB-lite"/>
    </source>
</evidence>
<reference evidence="3 4" key="3">
    <citation type="journal article" date="2017" name="G3 (Bethesda)">
        <title>Comparative analysis highlights variable genome content of wheat rusts and divergence of the mating loci.</title>
        <authorList>
            <person name="Cuomo C.A."/>
            <person name="Bakkeren G."/>
            <person name="Khalil H.B."/>
            <person name="Panwar V."/>
            <person name="Joly D."/>
            <person name="Linning R."/>
            <person name="Sakthikumar S."/>
            <person name="Song X."/>
            <person name="Adiconis X."/>
            <person name="Fan L."/>
            <person name="Goldberg J.M."/>
            <person name="Levin J.Z."/>
            <person name="Young S."/>
            <person name="Zeng Q."/>
            <person name="Anikster Y."/>
            <person name="Bruce M."/>
            <person name="Wang M."/>
            <person name="Yin C."/>
            <person name="McCallum B."/>
            <person name="Szabo L.J."/>
            <person name="Hulbert S."/>
            <person name="Chen X."/>
            <person name="Fellers J.P."/>
        </authorList>
    </citation>
    <scope>NUCLEOTIDE SEQUENCE</scope>
    <source>
        <strain evidence="3">isolate 1-1 / race 1 (BBBD)</strain>
        <strain evidence="4">Isolate 1-1 / race 1 (BBBD)</strain>
    </source>
</reference>
<sequence>MTADMGTAKRTFLKGCLRRMFTENVLRRLHKWGIMVKPQLGGAKLLHRMKELQSAIKAELKVLELMNNSQGEAAVKAAPALQARVTVKEVSDPVDMLKELNLFMQKAARKQPKEQPAAAGPAASTSAPQPNNVPAASMPQWRHRPLVHNSCKEMGHMRNQCEEFEADRAAGKGLSWGRSFFWLDRSPVEGQVPQDVGSGSLPLREKRRKARPRWAKGMVWKLLAMASNMECVQTGEVFLGEPLEKTGLDPVPVLKAKPEVARQPVTAPTAGGNRKKAAE</sequence>
<evidence type="ECO:0000313" key="2">
    <source>
        <dbReference type="EMBL" id="OAV87611.1"/>
    </source>
</evidence>
<reference evidence="3" key="4">
    <citation type="submission" date="2025-05" db="UniProtKB">
        <authorList>
            <consortium name="EnsemblFungi"/>
        </authorList>
    </citation>
    <scope>IDENTIFICATION</scope>
    <source>
        <strain evidence="3">isolate 1-1 / race 1 (BBBD)</strain>
    </source>
</reference>
<feature type="region of interest" description="Disordered" evidence="1">
    <location>
        <begin position="259"/>
        <end position="279"/>
    </location>
</feature>
<organism evidence="2">
    <name type="scientific">Puccinia triticina (isolate 1-1 / race 1 (BBBD))</name>
    <name type="common">Brown leaf rust fungus</name>
    <dbReference type="NCBI Taxonomy" id="630390"/>
    <lineage>
        <taxon>Eukaryota</taxon>
        <taxon>Fungi</taxon>
        <taxon>Dikarya</taxon>
        <taxon>Basidiomycota</taxon>
        <taxon>Pucciniomycotina</taxon>
        <taxon>Pucciniomycetes</taxon>
        <taxon>Pucciniales</taxon>
        <taxon>Pucciniaceae</taxon>
        <taxon>Puccinia</taxon>
    </lineage>
</organism>
<name>A0A180G4N3_PUCT1</name>
<evidence type="ECO:0000313" key="4">
    <source>
        <dbReference type="Proteomes" id="UP000005240"/>
    </source>
</evidence>
<gene>
    <name evidence="2" type="ORF">PTTG_29363</name>
</gene>